<evidence type="ECO:0000313" key="6">
    <source>
        <dbReference type="Proteomes" id="UP000516046"/>
    </source>
</evidence>
<feature type="domain" description="HTH araC/xylS-type" evidence="4">
    <location>
        <begin position="190"/>
        <end position="288"/>
    </location>
</feature>
<dbReference type="PROSITE" id="PS00041">
    <property type="entry name" value="HTH_ARAC_FAMILY_1"/>
    <property type="match status" value="1"/>
</dbReference>
<dbReference type="EMBL" id="CP060696">
    <property type="protein sequence ID" value="QNO19343.1"/>
    <property type="molecule type" value="Genomic_DNA"/>
</dbReference>
<protein>
    <submittedName>
        <fullName evidence="5">Helix-turn-helix transcriptional regulator</fullName>
    </submittedName>
</protein>
<dbReference type="GO" id="GO:0043565">
    <property type="term" value="F:sequence-specific DNA binding"/>
    <property type="evidence" value="ECO:0007669"/>
    <property type="project" value="InterPro"/>
</dbReference>
<dbReference type="InterPro" id="IPR009057">
    <property type="entry name" value="Homeodomain-like_sf"/>
</dbReference>
<dbReference type="Gene3D" id="2.60.120.10">
    <property type="entry name" value="Jelly Rolls"/>
    <property type="match status" value="1"/>
</dbReference>
<dbReference type="Pfam" id="PF12833">
    <property type="entry name" value="HTH_18"/>
    <property type="match status" value="1"/>
</dbReference>
<sequence>MENKQSLKEQTPHGTVSFPFASYRWNGENRLDVTLHWHNEAEIIFLHEGAFEMNVNMQTYRVEAPAMLFLMPEEIHSLRLVRGLRESAFVFDLKMLSFENFDAVQYKIIHPLIENQIQFPRLVQANSPVWNQLAAAYLHALYASEKEGIGACLQVKAGLYQMIACLYEQNCFQQESRPKKNDTYQIETIKKVLTFLRGSYSQKITVEDAAKIAGMNPQYFCRYFRKMTGCTLTAYLNTIRVEHAKQLLLETDSKVIDIAACCGYENIGYFIKRFQDMAGMPPSAFRKQAKRSK</sequence>
<evidence type="ECO:0000256" key="3">
    <source>
        <dbReference type="ARBA" id="ARBA00023163"/>
    </source>
</evidence>
<name>A0A7G9WKY1_9FIRM</name>
<evidence type="ECO:0000256" key="1">
    <source>
        <dbReference type="ARBA" id="ARBA00023015"/>
    </source>
</evidence>
<accession>A0A7G9WKY1</accession>
<dbReference type="GO" id="GO:0003700">
    <property type="term" value="F:DNA-binding transcription factor activity"/>
    <property type="evidence" value="ECO:0007669"/>
    <property type="project" value="InterPro"/>
</dbReference>
<dbReference type="PROSITE" id="PS01124">
    <property type="entry name" value="HTH_ARAC_FAMILY_2"/>
    <property type="match status" value="1"/>
</dbReference>
<gene>
    <name evidence="5" type="ORF">H6X83_07035</name>
</gene>
<keyword evidence="6" id="KW-1185">Reference proteome</keyword>
<dbReference type="InterPro" id="IPR018062">
    <property type="entry name" value="HTH_AraC-typ_CS"/>
</dbReference>
<dbReference type="AlphaFoldDB" id="A0A7G9WKY1"/>
<proteinExistence type="predicted"/>
<dbReference type="Gene3D" id="1.10.10.60">
    <property type="entry name" value="Homeodomain-like"/>
    <property type="match status" value="2"/>
</dbReference>
<dbReference type="KEGG" id="caml:H6X83_07035"/>
<dbReference type="SUPFAM" id="SSF46689">
    <property type="entry name" value="Homeodomain-like"/>
    <property type="match status" value="2"/>
</dbReference>
<dbReference type="InterPro" id="IPR014710">
    <property type="entry name" value="RmlC-like_jellyroll"/>
</dbReference>
<evidence type="ECO:0000313" key="5">
    <source>
        <dbReference type="EMBL" id="QNO19343.1"/>
    </source>
</evidence>
<dbReference type="InterPro" id="IPR018060">
    <property type="entry name" value="HTH_AraC"/>
</dbReference>
<keyword evidence="1" id="KW-0805">Transcription regulation</keyword>
<dbReference type="RefSeq" id="WP_212508408.1">
    <property type="nucleotide sequence ID" value="NZ_CP060696.1"/>
</dbReference>
<dbReference type="InterPro" id="IPR011051">
    <property type="entry name" value="RmlC_Cupin_sf"/>
</dbReference>
<dbReference type="Proteomes" id="UP000516046">
    <property type="component" value="Chromosome"/>
</dbReference>
<reference evidence="5 6" key="1">
    <citation type="submission" date="2020-08" db="EMBL/GenBank/DDBJ databases">
        <authorList>
            <person name="Ren C."/>
            <person name="Gu Y."/>
            <person name="Xu Y."/>
        </authorList>
    </citation>
    <scope>NUCLEOTIDE SEQUENCE [LARGE SCALE GENOMIC DNA]</scope>
    <source>
        <strain evidence="5 6">LBM18003</strain>
    </source>
</reference>
<keyword evidence="2" id="KW-0238">DNA-binding</keyword>
<dbReference type="SMART" id="SM00342">
    <property type="entry name" value="HTH_ARAC"/>
    <property type="match status" value="1"/>
</dbReference>
<organism evidence="5 6">
    <name type="scientific">Caproicibacterium amylolyticum</name>
    <dbReference type="NCBI Taxonomy" id="2766537"/>
    <lineage>
        <taxon>Bacteria</taxon>
        <taxon>Bacillati</taxon>
        <taxon>Bacillota</taxon>
        <taxon>Clostridia</taxon>
        <taxon>Eubacteriales</taxon>
        <taxon>Oscillospiraceae</taxon>
        <taxon>Caproicibacterium</taxon>
    </lineage>
</organism>
<dbReference type="PANTHER" id="PTHR43280">
    <property type="entry name" value="ARAC-FAMILY TRANSCRIPTIONAL REGULATOR"/>
    <property type="match status" value="1"/>
</dbReference>
<dbReference type="PANTHER" id="PTHR43280:SF2">
    <property type="entry name" value="HTH-TYPE TRANSCRIPTIONAL REGULATOR EXSA"/>
    <property type="match status" value="1"/>
</dbReference>
<dbReference type="Pfam" id="PF02311">
    <property type="entry name" value="AraC_binding"/>
    <property type="match status" value="1"/>
</dbReference>
<keyword evidence="3" id="KW-0804">Transcription</keyword>
<evidence type="ECO:0000256" key="2">
    <source>
        <dbReference type="ARBA" id="ARBA00023125"/>
    </source>
</evidence>
<dbReference type="InterPro" id="IPR003313">
    <property type="entry name" value="AraC-bd"/>
</dbReference>
<evidence type="ECO:0000259" key="4">
    <source>
        <dbReference type="PROSITE" id="PS01124"/>
    </source>
</evidence>
<dbReference type="SUPFAM" id="SSF51182">
    <property type="entry name" value="RmlC-like cupins"/>
    <property type="match status" value="1"/>
</dbReference>